<keyword evidence="4" id="KW-0175">Coiled coil</keyword>
<evidence type="ECO:0000313" key="9">
    <source>
        <dbReference type="Proteomes" id="UP000075737"/>
    </source>
</evidence>
<dbReference type="EMBL" id="LOHZ01000023">
    <property type="protein sequence ID" value="KYO66878.1"/>
    <property type="molecule type" value="Genomic_DNA"/>
</dbReference>
<dbReference type="GO" id="GO:0016020">
    <property type="term" value="C:membrane"/>
    <property type="evidence" value="ECO:0007669"/>
    <property type="project" value="InterPro"/>
</dbReference>
<keyword evidence="5" id="KW-0812">Transmembrane</keyword>
<dbReference type="PATRIC" id="fig|520767.4.peg.780"/>
<dbReference type="PANTHER" id="PTHR32089:SF112">
    <property type="entry name" value="LYSOZYME-LIKE PROTEIN-RELATED"/>
    <property type="match status" value="1"/>
</dbReference>
<dbReference type="InterPro" id="IPR003660">
    <property type="entry name" value="HAMP_dom"/>
</dbReference>
<evidence type="ECO:0000259" key="6">
    <source>
        <dbReference type="PROSITE" id="PS50111"/>
    </source>
</evidence>
<evidence type="ECO:0000256" key="4">
    <source>
        <dbReference type="SAM" id="Coils"/>
    </source>
</evidence>
<proteinExistence type="inferred from homology"/>
<dbReference type="SMART" id="SM00283">
    <property type="entry name" value="MA"/>
    <property type="match status" value="1"/>
</dbReference>
<keyword evidence="1 3" id="KW-0807">Transducer</keyword>
<dbReference type="SUPFAM" id="SSF58104">
    <property type="entry name" value="Methyl-accepting chemotaxis protein (MCP) signaling domain"/>
    <property type="match status" value="1"/>
</dbReference>
<dbReference type="Gene3D" id="3.30.450.20">
    <property type="entry name" value="PAS domain"/>
    <property type="match status" value="1"/>
</dbReference>
<evidence type="ECO:0000256" key="5">
    <source>
        <dbReference type="SAM" id="Phobius"/>
    </source>
</evidence>
<feature type="transmembrane region" description="Helical" evidence="5">
    <location>
        <begin position="286"/>
        <end position="309"/>
    </location>
</feature>
<name>A0A161QCA4_9FIRM</name>
<protein>
    <submittedName>
        <fullName evidence="8">Methyl-accepting chemotaxis protein McpB</fullName>
    </submittedName>
</protein>
<evidence type="ECO:0000259" key="7">
    <source>
        <dbReference type="PROSITE" id="PS50885"/>
    </source>
</evidence>
<feature type="coiled-coil region" evidence="4">
    <location>
        <begin position="46"/>
        <end position="73"/>
    </location>
</feature>
<dbReference type="OrthoDB" id="9760371at2"/>
<evidence type="ECO:0000256" key="1">
    <source>
        <dbReference type="ARBA" id="ARBA00023224"/>
    </source>
</evidence>
<dbReference type="Gene3D" id="1.10.287.950">
    <property type="entry name" value="Methyl-accepting chemotaxis protein"/>
    <property type="match status" value="1"/>
</dbReference>
<dbReference type="Proteomes" id="UP000075737">
    <property type="component" value="Unassembled WGS sequence"/>
</dbReference>
<feature type="transmembrane region" description="Helical" evidence="5">
    <location>
        <begin position="7"/>
        <end position="29"/>
    </location>
</feature>
<dbReference type="RefSeq" id="WP_068747860.1">
    <property type="nucleotide sequence ID" value="NZ_LOHZ01000023.1"/>
</dbReference>
<sequence>MDIRKQITVPVAIIVILSTVILTAISYQFTKNMVSGQMDEFATQKVQEVENYVKDQDERIKELKKELNELYITKARTLALIIAEKPEIINSREKLINLAKSMDVEEIHVIDSDGILKWGTVPEFYGFDFNTSEQTKPFLQGLRDKNFELAQEPQQRGTDKVLFQYIGVSRIDKPGIVQIGVKPERLQKELEKADIKKVSEIYRFGKNGFILVVDKNTRVILSHRDSNMVGKNLDELYWGKQLTGEEGRFKYNYDNALYFMRYKTSGRYIIGATVPVSDFTGVLQGMLFSSLIYTVLMILLSVILLSFVVKRISNPLKLAVQRLKSVARGELNFDVDKRYLNREDEIGDIARAMNEMKSSLGYLIGNLSQRAKELASHSESLSAVSEEMAASSQEVAKTIQQVAEGATSQANDLMEIVKLMDILSNNIENAFKELSSVKYETENTYGKADLGKKEMEKLIKTIEDVKNAFKVVTQKIDALTNSIKGIESFTGTISEISAQTNLLALNAAIEAARAGEAGKGFAVVAEEVRKLAEEARKSTEEINKLVGAVQKETQEVITTVKNVDDFIEVQTNSVNSTVQSFNEILESALKVAPLIERVYEAMNSITRSKDDVLDKVEKVGTVAEENSAASEEVSASSEELSASSEEVAASAQTLNSIANDLIENVKKFKI</sequence>
<dbReference type="CDD" id="cd11386">
    <property type="entry name" value="MCP_signal"/>
    <property type="match status" value="1"/>
</dbReference>
<keyword evidence="9" id="KW-1185">Reference proteome</keyword>
<keyword evidence="5" id="KW-0472">Membrane</keyword>
<dbReference type="STRING" id="520767.ATZ99_06950"/>
<dbReference type="AlphaFoldDB" id="A0A161QCA4"/>
<dbReference type="Gene3D" id="1.10.8.500">
    <property type="entry name" value="HAMP domain in histidine kinase"/>
    <property type="match status" value="1"/>
</dbReference>
<dbReference type="CDD" id="cd06225">
    <property type="entry name" value="HAMP"/>
    <property type="match status" value="1"/>
</dbReference>
<dbReference type="SMART" id="SM00304">
    <property type="entry name" value="HAMP"/>
    <property type="match status" value="1"/>
</dbReference>
<evidence type="ECO:0000313" key="8">
    <source>
        <dbReference type="EMBL" id="KYO66878.1"/>
    </source>
</evidence>
<feature type="domain" description="HAMP" evidence="7">
    <location>
        <begin position="310"/>
        <end position="365"/>
    </location>
</feature>
<dbReference type="GO" id="GO:0007165">
    <property type="term" value="P:signal transduction"/>
    <property type="evidence" value="ECO:0007669"/>
    <property type="project" value="UniProtKB-KW"/>
</dbReference>
<organism evidence="8 9">
    <name type="scientific">Thermovenabulum gondwanense</name>
    <dbReference type="NCBI Taxonomy" id="520767"/>
    <lineage>
        <taxon>Bacteria</taxon>
        <taxon>Bacillati</taxon>
        <taxon>Bacillota</taxon>
        <taxon>Clostridia</taxon>
        <taxon>Thermosediminibacterales</taxon>
        <taxon>Thermosediminibacteraceae</taxon>
        <taxon>Thermovenabulum</taxon>
    </lineage>
</organism>
<comment type="caution">
    <text evidence="8">The sequence shown here is derived from an EMBL/GenBank/DDBJ whole genome shotgun (WGS) entry which is preliminary data.</text>
</comment>
<keyword evidence="5" id="KW-1133">Transmembrane helix</keyword>
<dbReference type="InterPro" id="IPR004089">
    <property type="entry name" value="MCPsignal_dom"/>
</dbReference>
<evidence type="ECO:0000256" key="3">
    <source>
        <dbReference type="PROSITE-ProRule" id="PRU00284"/>
    </source>
</evidence>
<accession>A0A161QCA4</accession>
<evidence type="ECO:0000256" key="2">
    <source>
        <dbReference type="ARBA" id="ARBA00029447"/>
    </source>
</evidence>
<dbReference type="PROSITE" id="PS50885">
    <property type="entry name" value="HAMP"/>
    <property type="match status" value="1"/>
</dbReference>
<comment type="similarity">
    <text evidence="2">Belongs to the methyl-accepting chemotaxis (MCP) protein family.</text>
</comment>
<dbReference type="PROSITE" id="PS50111">
    <property type="entry name" value="CHEMOTAXIS_TRANSDUC_2"/>
    <property type="match status" value="1"/>
</dbReference>
<reference evidence="8 9" key="1">
    <citation type="submission" date="2015-12" db="EMBL/GenBank/DDBJ databases">
        <title>Draft genome of Thermovenabulum gondwanense isolated from a red thermophilic microbial mat colonisisng an outflow channel of a bore well.</title>
        <authorList>
            <person name="Patel B.K."/>
        </authorList>
    </citation>
    <scope>NUCLEOTIDE SEQUENCE [LARGE SCALE GENOMIC DNA]</scope>
    <source>
        <strain evidence="8 9">R270</strain>
    </source>
</reference>
<dbReference type="Pfam" id="PF00672">
    <property type="entry name" value="HAMP"/>
    <property type="match status" value="1"/>
</dbReference>
<dbReference type="PANTHER" id="PTHR32089">
    <property type="entry name" value="METHYL-ACCEPTING CHEMOTAXIS PROTEIN MCPB"/>
    <property type="match status" value="1"/>
</dbReference>
<gene>
    <name evidence="8" type="primary">mcpB_1</name>
    <name evidence="8" type="ORF">ATZ99_06950</name>
</gene>
<feature type="domain" description="Methyl-accepting transducer" evidence="6">
    <location>
        <begin position="384"/>
        <end position="641"/>
    </location>
</feature>
<dbReference type="Pfam" id="PF00015">
    <property type="entry name" value="MCPsignal"/>
    <property type="match status" value="1"/>
</dbReference>